<dbReference type="InterPro" id="IPR011652">
    <property type="entry name" value="MORN_2"/>
</dbReference>
<dbReference type="EMBL" id="CP002349">
    <property type="protein sequence ID" value="ADR20541.1"/>
    <property type="molecule type" value="Genomic_DNA"/>
</dbReference>
<proteinExistence type="predicted"/>
<dbReference type="STRING" id="643867.Ftrac_0537"/>
<dbReference type="HOGENOM" id="CLU_1426475_0_0_10"/>
<dbReference type="SUPFAM" id="SSF82185">
    <property type="entry name" value="Histone H3 K4-specific methyltransferase SET7/9 N-terminal domain"/>
    <property type="match status" value="2"/>
</dbReference>
<dbReference type="OrthoDB" id="9785122at2"/>
<dbReference type="Pfam" id="PF07661">
    <property type="entry name" value="MORN_2"/>
    <property type="match status" value="4"/>
</dbReference>
<dbReference type="KEGG" id="mtt:Ftrac_0537"/>
<evidence type="ECO:0008006" key="4">
    <source>
        <dbReference type="Google" id="ProtNLM"/>
    </source>
</evidence>
<dbReference type="Proteomes" id="UP000008720">
    <property type="component" value="Chromosome"/>
</dbReference>
<evidence type="ECO:0000313" key="2">
    <source>
        <dbReference type="EMBL" id="ADR20541.1"/>
    </source>
</evidence>
<name>E4TPY4_MARTH</name>
<gene>
    <name evidence="2" type="ordered locus">Ftrac_0537</name>
</gene>
<protein>
    <recommendedName>
        <fullName evidence="4">MORN variant repeat-containing protein</fullName>
    </recommendedName>
</protein>
<keyword evidence="1" id="KW-0732">Signal</keyword>
<sequence>MKSCKVNLSIMLLVLLWSCSKTMEVKEYYESGELRYTGQKVEGKRQGEWSVYDKDGNVIEKLTYSNDSLNFRQTFIDGNLAIEEELTDSIKHGELRIYYENGNLKALTNYVYGKEQGLSKDYYPNGNINTIYINKGGKTVNFKQYYSNGSIFAEADTFGEGVVSFSDSLGNRTYDVMYNNGEIIDTVKSY</sequence>
<accession>E4TPY4</accession>
<feature type="signal peptide" evidence="1">
    <location>
        <begin position="1"/>
        <end position="23"/>
    </location>
</feature>
<keyword evidence="3" id="KW-1185">Reference proteome</keyword>
<evidence type="ECO:0000313" key="3">
    <source>
        <dbReference type="Proteomes" id="UP000008720"/>
    </source>
</evidence>
<dbReference type="AlphaFoldDB" id="E4TPY4"/>
<dbReference type="eggNOG" id="COG2849">
    <property type="taxonomic scope" value="Bacteria"/>
</dbReference>
<organism evidence="2 3">
    <name type="scientific">Marivirga tractuosa (strain ATCC 23168 / DSM 4126 / NBRC 15989 / NCIMB 1408 / VKM B-1430 / H-43)</name>
    <name type="common">Microscilla tractuosa</name>
    <name type="synonym">Flexibacter tractuosus</name>
    <dbReference type="NCBI Taxonomy" id="643867"/>
    <lineage>
        <taxon>Bacteria</taxon>
        <taxon>Pseudomonadati</taxon>
        <taxon>Bacteroidota</taxon>
        <taxon>Cytophagia</taxon>
        <taxon>Cytophagales</taxon>
        <taxon>Marivirgaceae</taxon>
        <taxon>Marivirga</taxon>
    </lineage>
</organism>
<feature type="chain" id="PRO_5003189718" description="MORN variant repeat-containing protein" evidence="1">
    <location>
        <begin position="24"/>
        <end position="190"/>
    </location>
</feature>
<evidence type="ECO:0000256" key="1">
    <source>
        <dbReference type="SAM" id="SignalP"/>
    </source>
</evidence>
<dbReference type="Gene3D" id="3.90.930.1">
    <property type="match status" value="1"/>
</dbReference>
<reference evidence="2 3" key="1">
    <citation type="journal article" date="2011" name="Stand. Genomic Sci.">
        <title>Complete genome sequence of Marivirga tractuosa type strain (H-43).</title>
        <authorList>
            <person name="Pagani I."/>
            <person name="Chertkov O."/>
            <person name="Lapidus A."/>
            <person name="Lucas S."/>
            <person name="Del Rio T.G."/>
            <person name="Tice H."/>
            <person name="Copeland A."/>
            <person name="Cheng J.F."/>
            <person name="Nolan M."/>
            <person name="Saunders E."/>
            <person name="Pitluck S."/>
            <person name="Held B."/>
            <person name="Goodwin L."/>
            <person name="Liolios K."/>
            <person name="Ovchinikova G."/>
            <person name="Ivanova N."/>
            <person name="Mavromatis K."/>
            <person name="Pati A."/>
            <person name="Chen A."/>
            <person name="Palaniappan K."/>
            <person name="Land M."/>
            <person name="Hauser L."/>
            <person name="Jeffries C.D."/>
            <person name="Detter J.C."/>
            <person name="Han C."/>
            <person name="Tapia R."/>
            <person name="Ngatchou-Djao O.D."/>
            <person name="Rohde M."/>
            <person name="Goker M."/>
            <person name="Spring S."/>
            <person name="Sikorski J."/>
            <person name="Woyke T."/>
            <person name="Bristow J."/>
            <person name="Eisen J.A."/>
            <person name="Markowitz V."/>
            <person name="Hugenholtz P."/>
            <person name="Klenk H.P."/>
            <person name="Kyrpides N.C."/>
        </authorList>
    </citation>
    <scope>NUCLEOTIDE SEQUENCE [LARGE SCALE GENOMIC DNA]</scope>
    <source>
        <strain evidence="3">ATCC 23168 / DSM 4126 / NBRC 15989 / NCIMB 1408 / VKM B-1430 / H-43</strain>
    </source>
</reference>